<dbReference type="Gene3D" id="2.40.50.140">
    <property type="entry name" value="Nucleic acid-binding proteins"/>
    <property type="match status" value="1"/>
</dbReference>
<evidence type="ECO:0000256" key="6">
    <source>
        <dbReference type="ARBA" id="ARBA00022598"/>
    </source>
</evidence>
<dbReference type="HAMAP" id="MF_00283">
    <property type="entry name" value="Phe_tRNA_synth_beta1"/>
    <property type="match status" value="1"/>
</dbReference>
<dbReference type="PROSITE" id="PS51483">
    <property type="entry name" value="B5"/>
    <property type="match status" value="1"/>
</dbReference>
<dbReference type="SUPFAM" id="SSF50249">
    <property type="entry name" value="Nucleic acid-binding proteins"/>
    <property type="match status" value="1"/>
</dbReference>
<dbReference type="InterPro" id="IPR036690">
    <property type="entry name" value="Fdx_antiC-bd_sf"/>
</dbReference>
<dbReference type="PROSITE" id="PS51447">
    <property type="entry name" value="FDX_ACB"/>
    <property type="match status" value="1"/>
</dbReference>
<evidence type="ECO:0000256" key="12">
    <source>
        <dbReference type="ARBA" id="ARBA00022917"/>
    </source>
</evidence>
<dbReference type="EMBL" id="AP026798">
    <property type="protein sequence ID" value="BDR52809.1"/>
    <property type="molecule type" value="Genomic_DNA"/>
</dbReference>
<comment type="subcellular location">
    <subcellularLocation>
        <location evidence="1 15">Cytoplasm</location>
    </subcellularLocation>
</comment>
<dbReference type="Pfam" id="PF01588">
    <property type="entry name" value="tRNA_bind"/>
    <property type="match status" value="1"/>
</dbReference>
<keyword evidence="10 15" id="KW-0460">Magnesium</keyword>
<evidence type="ECO:0000256" key="2">
    <source>
        <dbReference type="ARBA" id="ARBA00008653"/>
    </source>
</evidence>
<evidence type="ECO:0000259" key="17">
    <source>
        <dbReference type="PROSITE" id="PS50886"/>
    </source>
</evidence>
<keyword evidence="5 16" id="KW-0820">tRNA-binding</keyword>
<dbReference type="SUPFAM" id="SSF55681">
    <property type="entry name" value="Class II aaRS and biotin synthetases"/>
    <property type="match status" value="1"/>
</dbReference>
<dbReference type="Gene3D" id="3.30.70.380">
    <property type="entry name" value="Ferrodoxin-fold anticodon-binding domain"/>
    <property type="match status" value="1"/>
</dbReference>
<evidence type="ECO:0000259" key="19">
    <source>
        <dbReference type="PROSITE" id="PS51483"/>
    </source>
</evidence>
<feature type="binding site" evidence="15">
    <location>
        <position position="504"/>
    </location>
    <ligand>
        <name>Mg(2+)</name>
        <dbReference type="ChEBI" id="CHEBI:18420"/>
        <note>shared with alpha subunit</note>
    </ligand>
</feature>
<dbReference type="Proteomes" id="UP001321766">
    <property type="component" value="Chromosome"/>
</dbReference>
<dbReference type="InterPro" id="IPR041616">
    <property type="entry name" value="PheRS_beta_core"/>
</dbReference>
<feature type="domain" description="FDX-ACB" evidence="18">
    <location>
        <begin position="774"/>
        <end position="866"/>
    </location>
</feature>
<dbReference type="SUPFAM" id="SSF54991">
    <property type="entry name" value="Anticodon-binding domain of PheRS"/>
    <property type="match status" value="1"/>
</dbReference>
<dbReference type="CDD" id="cd02796">
    <property type="entry name" value="tRNA_bind_bactPheRS"/>
    <property type="match status" value="1"/>
</dbReference>
<gene>
    <name evidence="15 20" type="primary">pheT</name>
    <name evidence="20" type="ORF">KIM372_07160</name>
</gene>
<dbReference type="InterPro" id="IPR004532">
    <property type="entry name" value="Phe-tRNA-ligase_IIc_bsu_bact"/>
</dbReference>
<dbReference type="InterPro" id="IPR045060">
    <property type="entry name" value="Phe-tRNA-ligase_IIc_bsu"/>
</dbReference>
<feature type="binding site" evidence="15">
    <location>
        <position position="503"/>
    </location>
    <ligand>
        <name>Mg(2+)</name>
        <dbReference type="ChEBI" id="CHEBI:18420"/>
        <note>shared with alpha subunit</note>
    </ligand>
</feature>
<dbReference type="NCBIfam" id="TIGR00472">
    <property type="entry name" value="pheT_bact"/>
    <property type="match status" value="1"/>
</dbReference>
<dbReference type="InterPro" id="IPR045864">
    <property type="entry name" value="aa-tRNA-synth_II/BPL/LPL"/>
</dbReference>
<dbReference type="InterPro" id="IPR020825">
    <property type="entry name" value="Phe-tRNA_synthase-like_B3/B4"/>
</dbReference>
<accession>A0ABM8B808</accession>
<dbReference type="InterPro" id="IPR005121">
    <property type="entry name" value="Fdx_antiC-bd"/>
</dbReference>
<comment type="subunit">
    <text evidence="3 15">Tetramer of two alpha and two beta subunits.</text>
</comment>
<evidence type="ECO:0000313" key="21">
    <source>
        <dbReference type="Proteomes" id="UP001321766"/>
    </source>
</evidence>
<evidence type="ECO:0000256" key="11">
    <source>
        <dbReference type="ARBA" id="ARBA00022884"/>
    </source>
</evidence>
<dbReference type="InterPro" id="IPR033714">
    <property type="entry name" value="tRNA_bind_bactPheRS"/>
</dbReference>
<sequence length="867" mass="95147">MPMVDIDWLKSHVAVPDDLTYEQLAQDLVKVGLEEEEIHRSDVTGPIVVGYVVDATPEPQKNGKTINWCHVDVGEQYNAVDEQGNKVPRGIVCGAPNMAAGEKVVVTLPGAVLPGDFKIEPRKTYGHISDGMCASERELGLGSDHNGIILLRKYGFTPEEYEAMQPGDDAMSLLHLNNPVLEINVTPDRGYALSYRGVAREYHHATGADYTDPVVELNGKLSARPDAAQAPIQVEIDDQAPIHGKPGCDRYYLRAVRGYKPGSPTPSWMRRRLNRAGMRSVSLPVDVANYVMLDLGQPLHTYDMDKLEGPMVIRRARVGERLTTLDGKERELNPEDMVITDSPEGKRGSRVLSIAGVMGGLYSEVTDQTHNILIEAAHFDTVTVARSARRHKLPTEASKRCERGVDWQMQPAAVQMVADLLAQYGSGQPDSVAVDINETQDPDPIDFPVGEVKRLVDLDTPAEQIANILTDVGCQVEPKGQGHLMVTPPSWRPDLTQPCDLVEEVARLVGYDQIPVSIPSPHVAGRVGLTGEQQRQRWVADTLAEYGLTEVLNYPFVGPADFKAFDYDLDEIEPVSVELANPMAADRPYLRRELLLPLANTAQRNIRRGNENVSIFEMGSVFKRDPKAPAIPALPGGQRPSDEQLRQLDAGLPEQKLHLAALLTGLAEHDGWLGDQRPVDWSDAVEAARRVMDRLGARYEFQQSEPSHVPSQWHPGRMAYVVLADGVRAGLVGELHPHVLQALDLPEHSSAFELDLDAIFASLDFKPLQAQAISTFPPVKQDLAFTVPDRVSAGQLQAVIEQAAGPMLENIELFDVFTGDQIGQGSKSLAFSVTFRAPDRTLTSEDSDLLRQAIVEASSSLGAQLRA</sequence>
<evidence type="ECO:0000256" key="3">
    <source>
        <dbReference type="ARBA" id="ARBA00011209"/>
    </source>
</evidence>
<keyword evidence="4 15" id="KW-0963">Cytoplasm</keyword>
<keyword evidence="11 16" id="KW-0694">RNA-binding</keyword>
<dbReference type="InterPro" id="IPR005146">
    <property type="entry name" value="B3/B4_tRNA-bd"/>
</dbReference>
<keyword evidence="8 15" id="KW-0547">Nucleotide-binding</keyword>
<evidence type="ECO:0000256" key="13">
    <source>
        <dbReference type="ARBA" id="ARBA00023146"/>
    </source>
</evidence>
<dbReference type="InterPro" id="IPR012340">
    <property type="entry name" value="NA-bd_OB-fold"/>
</dbReference>
<keyword evidence="13 15" id="KW-0030">Aminoacyl-tRNA synthetase</keyword>
<feature type="domain" description="TRNA-binding" evidence="17">
    <location>
        <begin position="41"/>
        <end position="162"/>
    </location>
</feature>
<dbReference type="Gene3D" id="3.50.40.10">
    <property type="entry name" value="Phenylalanyl-trna Synthetase, Chain B, domain 3"/>
    <property type="match status" value="1"/>
</dbReference>
<protein>
    <recommendedName>
        <fullName evidence="15">Phenylalanine--tRNA ligase beta subunit</fullName>
        <ecNumber evidence="15">6.1.1.20</ecNumber>
    </recommendedName>
    <alternativeName>
        <fullName evidence="15">Phenylalanyl-tRNA synthetase beta subunit</fullName>
        <shortName evidence="15">PheRS</shortName>
    </alternativeName>
</protein>
<evidence type="ECO:0000256" key="8">
    <source>
        <dbReference type="ARBA" id="ARBA00022741"/>
    </source>
</evidence>
<dbReference type="Gene3D" id="3.30.930.10">
    <property type="entry name" value="Bira Bifunctional Protein, Domain 2"/>
    <property type="match status" value="1"/>
</dbReference>
<reference evidence="20 21" key="1">
    <citation type="journal article" date="2023" name="Microbiol. Spectr.">
        <title>Symbiosis of Carpenter Bees with Uncharacterized Lactic Acid Bacteria Showing NAD Auxotrophy.</title>
        <authorList>
            <person name="Kawasaki S."/>
            <person name="Ozawa K."/>
            <person name="Mori T."/>
            <person name="Yamamoto A."/>
            <person name="Ito M."/>
            <person name="Ohkuma M."/>
            <person name="Sakamoto M."/>
            <person name="Matsutani M."/>
        </authorList>
    </citation>
    <scope>NUCLEOTIDE SEQUENCE [LARGE SCALE GENOMIC DNA]</scope>
    <source>
        <strain evidence="20 21">Kim37-2</strain>
    </source>
</reference>
<comment type="similarity">
    <text evidence="2 15">Belongs to the phenylalanyl-tRNA synthetase beta subunit family. Type 1 subfamily.</text>
</comment>
<keyword evidence="7 15" id="KW-0479">Metal-binding</keyword>
<keyword evidence="21" id="KW-1185">Reference proteome</keyword>
<evidence type="ECO:0000256" key="15">
    <source>
        <dbReference type="HAMAP-Rule" id="MF_00283"/>
    </source>
</evidence>
<evidence type="ECO:0000256" key="14">
    <source>
        <dbReference type="ARBA" id="ARBA00049255"/>
    </source>
</evidence>
<feature type="domain" description="B5" evidence="19">
    <location>
        <begin position="440"/>
        <end position="516"/>
    </location>
</feature>
<evidence type="ECO:0000256" key="16">
    <source>
        <dbReference type="PROSITE-ProRule" id="PRU00209"/>
    </source>
</evidence>
<name>A0ABM8B808_9BIFI</name>
<evidence type="ECO:0000256" key="9">
    <source>
        <dbReference type="ARBA" id="ARBA00022840"/>
    </source>
</evidence>
<evidence type="ECO:0000256" key="10">
    <source>
        <dbReference type="ARBA" id="ARBA00022842"/>
    </source>
</evidence>
<feature type="binding site" evidence="15">
    <location>
        <position position="500"/>
    </location>
    <ligand>
        <name>Mg(2+)</name>
        <dbReference type="ChEBI" id="CHEBI:18420"/>
        <note>shared with alpha subunit</note>
    </ligand>
</feature>
<dbReference type="PANTHER" id="PTHR10947">
    <property type="entry name" value="PHENYLALANYL-TRNA SYNTHETASE BETA CHAIN AND LEUCINE-RICH REPEAT-CONTAINING PROTEIN 47"/>
    <property type="match status" value="1"/>
</dbReference>
<dbReference type="InterPro" id="IPR005147">
    <property type="entry name" value="tRNA_synthase_B5-dom"/>
</dbReference>
<dbReference type="SMART" id="SM00873">
    <property type="entry name" value="B3_4"/>
    <property type="match status" value="1"/>
</dbReference>
<dbReference type="GO" id="GO:0016874">
    <property type="term" value="F:ligase activity"/>
    <property type="evidence" value="ECO:0007669"/>
    <property type="project" value="UniProtKB-KW"/>
</dbReference>
<evidence type="ECO:0000256" key="1">
    <source>
        <dbReference type="ARBA" id="ARBA00004496"/>
    </source>
</evidence>
<dbReference type="SUPFAM" id="SSF56037">
    <property type="entry name" value="PheT/TilS domain"/>
    <property type="match status" value="1"/>
</dbReference>
<dbReference type="SMART" id="SM00874">
    <property type="entry name" value="B5"/>
    <property type="match status" value="1"/>
</dbReference>
<dbReference type="SMART" id="SM00896">
    <property type="entry name" value="FDX-ACB"/>
    <property type="match status" value="1"/>
</dbReference>
<dbReference type="EC" id="6.1.1.20" evidence="15"/>
<evidence type="ECO:0000259" key="18">
    <source>
        <dbReference type="PROSITE" id="PS51447"/>
    </source>
</evidence>
<organism evidence="20 21">
    <name type="scientific">Bombiscardovia nodaiensis</name>
    <dbReference type="NCBI Taxonomy" id="2932181"/>
    <lineage>
        <taxon>Bacteria</taxon>
        <taxon>Bacillati</taxon>
        <taxon>Actinomycetota</taxon>
        <taxon>Actinomycetes</taxon>
        <taxon>Bifidobacteriales</taxon>
        <taxon>Bifidobacteriaceae</taxon>
        <taxon>Bombiscardovia</taxon>
    </lineage>
</organism>
<keyword evidence="6 15" id="KW-0436">Ligase</keyword>
<dbReference type="Pfam" id="PF17759">
    <property type="entry name" value="tRNA_synthFbeta"/>
    <property type="match status" value="1"/>
</dbReference>
<dbReference type="InterPro" id="IPR009061">
    <property type="entry name" value="DNA-bd_dom_put_sf"/>
</dbReference>
<dbReference type="CDD" id="cd00769">
    <property type="entry name" value="PheRS_beta_core"/>
    <property type="match status" value="1"/>
</dbReference>
<evidence type="ECO:0000313" key="20">
    <source>
        <dbReference type="EMBL" id="BDR52809.1"/>
    </source>
</evidence>
<dbReference type="Pfam" id="PF03484">
    <property type="entry name" value="B5"/>
    <property type="match status" value="1"/>
</dbReference>
<feature type="binding site" evidence="15">
    <location>
        <position position="494"/>
    </location>
    <ligand>
        <name>Mg(2+)</name>
        <dbReference type="ChEBI" id="CHEBI:18420"/>
        <note>shared with alpha subunit</note>
    </ligand>
</feature>
<keyword evidence="9 15" id="KW-0067">ATP-binding</keyword>
<comment type="cofactor">
    <cofactor evidence="15">
        <name>Mg(2+)</name>
        <dbReference type="ChEBI" id="CHEBI:18420"/>
    </cofactor>
    <text evidence="15">Binds 2 magnesium ions per tetramer.</text>
</comment>
<dbReference type="Pfam" id="PF03147">
    <property type="entry name" value="FDX-ACB"/>
    <property type="match status" value="1"/>
</dbReference>
<comment type="catalytic activity">
    <reaction evidence="14 15">
        <text>tRNA(Phe) + L-phenylalanine + ATP = L-phenylalanyl-tRNA(Phe) + AMP + diphosphate + H(+)</text>
        <dbReference type="Rhea" id="RHEA:19413"/>
        <dbReference type="Rhea" id="RHEA-COMP:9668"/>
        <dbReference type="Rhea" id="RHEA-COMP:9699"/>
        <dbReference type="ChEBI" id="CHEBI:15378"/>
        <dbReference type="ChEBI" id="CHEBI:30616"/>
        <dbReference type="ChEBI" id="CHEBI:33019"/>
        <dbReference type="ChEBI" id="CHEBI:58095"/>
        <dbReference type="ChEBI" id="CHEBI:78442"/>
        <dbReference type="ChEBI" id="CHEBI:78531"/>
        <dbReference type="ChEBI" id="CHEBI:456215"/>
        <dbReference type="EC" id="6.1.1.20"/>
    </reaction>
</comment>
<dbReference type="PANTHER" id="PTHR10947:SF0">
    <property type="entry name" value="PHENYLALANINE--TRNA LIGASE BETA SUBUNIT"/>
    <property type="match status" value="1"/>
</dbReference>
<dbReference type="Pfam" id="PF03483">
    <property type="entry name" value="B3_4"/>
    <property type="match status" value="1"/>
</dbReference>
<dbReference type="PROSITE" id="PS50886">
    <property type="entry name" value="TRBD"/>
    <property type="match status" value="1"/>
</dbReference>
<evidence type="ECO:0000256" key="4">
    <source>
        <dbReference type="ARBA" id="ARBA00022490"/>
    </source>
</evidence>
<dbReference type="SUPFAM" id="SSF46955">
    <property type="entry name" value="Putative DNA-binding domain"/>
    <property type="match status" value="1"/>
</dbReference>
<evidence type="ECO:0000256" key="5">
    <source>
        <dbReference type="ARBA" id="ARBA00022555"/>
    </source>
</evidence>
<dbReference type="InterPro" id="IPR002547">
    <property type="entry name" value="tRNA-bd_dom"/>
</dbReference>
<dbReference type="Gene3D" id="3.30.56.10">
    <property type="match status" value="2"/>
</dbReference>
<proteinExistence type="inferred from homology"/>
<keyword evidence="12 15" id="KW-0648">Protein biosynthesis</keyword>
<evidence type="ECO:0000256" key="7">
    <source>
        <dbReference type="ARBA" id="ARBA00022723"/>
    </source>
</evidence>